<reference evidence="10 11" key="1">
    <citation type="journal article" date="2011" name="PLoS Pathog.">
        <title>Endophytic Life Strategies Decoded by Genome and Transcriptome Analyses of the Mutualistic Root Symbiont Piriformospora indica.</title>
        <authorList>
            <person name="Zuccaro A."/>
            <person name="Lahrmann U."/>
            <person name="Guldener U."/>
            <person name="Langen G."/>
            <person name="Pfiffi S."/>
            <person name="Biedenkopf D."/>
            <person name="Wong P."/>
            <person name="Samans B."/>
            <person name="Grimm C."/>
            <person name="Basiewicz M."/>
            <person name="Murat C."/>
            <person name="Martin F."/>
            <person name="Kogel K.H."/>
        </authorList>
    </citation>
    <scope>NUCLEOTIDE SEQUENCE [LARGE SCALE GENOMIC DNA]</scope>
    <source>
        <strain evidence="10 11">DSM 11827</strain>
    </source>
</reference>
<evidence type="ECO:0000256" key="3">
    <source>
        <dbReference type="ARBA" id="ARBA00023002"/>
    </source>
</evidence>
<evidence type="ECO:0000256" key="1">
    <source>
        <dbReference type="ARBA" id="ARBA00022603"/>
    </source>
</evidence>
<name>G4TP01_SERID</name>
<gene>
    <name evidence="10" type="ORF">PIIN_06999</name>
</gene>
<dbReference type="AlphaFoldDB" id="G4TP01"/>
<dbReference type="OrthoDB" id="659at2759"/>
<evidence type="ECO:0000313" key="10">
    <source>
        <dbReference type="EMBL" id="CCA73044.1"/>
    </source>
</evidence>
<dbReference type="InterPro" id="IPR024775">
    <property type="entry name" value="DinB-like"/>
</dbReference>
<evidence type="ECO:0000313" key="11">
    <source>
        <dbReference type="Proteomes" id="UP000007148"/>
    </source>
</evidence>
<dbReference type="HOGENOM" id="CLU_006921_0_1_1"/>
<feature type="domain" description="DinB-like" evidence="9">
    <location>
        <begin position="467"/>
        <end position="614"/>
    </location>
</feature>
<dbReference type="InterPro" id="IPR029063">
    <property type="entry name" value="SAM-dependent_MTases_sf"/>
</dbReference>
<dbReference type="GO" id="GO:0008168">
    <property type="term" value="F:methyltransferase activity"/>
    <property type="evidence" value="ECO:0007669"/>
    <property type="project" value="UniProtKB-KW"/>
</dbReference>
<dbReference type="Pfam" id="PF03781">
    <property type="entry name" value="FGE-sulfatase"/>
    <property type="match status" value="1"/>
</dbReference>
<comment type="caution">
    <text evidence="10">The sequence shown here is derived from an EMBL/GenBank/DDBJ whole genome shotgun (WGS) entry which is preliminary data.</text>
</comment>
<dbReference type="OMA" id="FKHWHPT"/>
<sequence length="905" mass="102149">MASPQIVTLPNTLSSSCLEEIVQGLNKPTGEKTLPTILLYDERGLRLYDDITTKAPEYYLFAAEEQILRDSSDEIVRLMHGERGLRNGTVVLELGAGALRKTSHLLKALANAAPVASLPTVTYLALDLEKRELDRTLSLISTSDLGPTLEDRVRIGGLCGTYDDGIAYVRGGGLADMQQNSPFLSPAALRASTDLLEPVANLDAWNKEGRSLPSPLTSEDDATSPSSVHRAPSPSILTETQSSYSLDYEETPPLHFLFLGSSIGNFTRDGAANFLQSLPLRQWTSSLEQGEGSFGDTLLLGLDHDNEPKLIELAYNDPAGYTQSFIMNGLLGVQKAFQESGMGPEAISAFDQNQWDYQEKYNTAEKRHEGRYLSTTKKALKLNGADILIDEGETIHVEHSYKYSETQALELFHKSNLQPIHRWISANGLYSLWLLHRPSFDFPIAPTMSNNASDDSTFPLIPTQDEWSNIWKLWDTVTLGMIPPELMMQKPIDLRHKCLFYLGHIPTFLDIHLSRLLKEPHTEPDNFKYIFERGIDPHVDDPSQCHPHSEVPKEDDEWPSLESILAFRDRVRARLRSVYERLESGDLEKQGVPTRKAQRVLWMTYEHEAFHVETLLYMLIQKVDDPNGTRPPPGIPKPDWDALSLQWKRRLQEESSQESIITLGPANVWLGHDDYEAEDTVPNPSSQVSEFGWDNEHPKRMQSVAKFTIERRPITNGQYYEFWKSQASNQVPASWVVNDGSVMIRTLFGLVPLSTALEWPLMASYDELDSFAKSKGGRIPTESELRLFMDDQSSRGAVNTYNNAGWGYQRWWLEPSSLGNPSRNQAPHNGGVWEWTSTIMDQHEGYQPSILYPGYSSDFFDGLHHVVLGGSFATLPRLAQRRTLRNFYQHNYPYAWIGARIAYDA</sequence>
<dbReference type="Gene3D" id="1.20.120.450">
    <property type="entry name" value="dinb family like domain"/>
    <property type="match status" value="1"/>
</dbReference>
<dbReference type="PANTHER" id="PTHR43397">
    <property type="entry name" value="ERGOTHIONEINE BIOSYNTHESIS PROTEIN 1"/>
    <property type="match status" value="1"/>
</dbReference>
<feature type="region of interest" description="Disordered" evidence="6">
    <location>
        <begin position="207"/>
        <end position="236"/>
    </location>
</feature>
<organism evidence="10 11">
    <name type="scientific">Serendipita indica (strain DSM 11827)</name>
    <name type="common">Root endophyte fungus</name>
    <name type="synonym">Piriformospora indica</name>
    <dbReference type="NCBI Taxonomy" id="1109443"/>
    <lineage>
        <taxon>Eukaryota</taxon>
        <taxon>Fungi</taxon>
        <taxon>Dikarya</taxon>
        <taxon>Basidiomycota</taxon>
        <taxon>Agaricomycotina</taxon>
        <taxon>Agaricomycetes</taxon>
        <taxon>Sebacinales</taxon>
        <taxon>Serendipitaceae</taxon>
        <taxon>Serendipita</taxon>
    </lineage>
</organism>
<keyword evidence="11" id="KW-1185">Reference proteome</keyword>
<evidence type="ECO:0000256" key="2">
    <source>
        <dbReference type="ARBA" id="ARBA00022679"/>
    </source>
</evidence>
<protein>
    <submittedName>
        <fullName evidence="10">Related to TAD2-tRNA-specific adenosine deaminase 2</fullName>
    </submittedName>
</protein>
<evidence type="ECO:0000259" key="9">
    <source>
        <dbReference type="Pfam" id="PF12867"/>
    </source>
</evidence>
<dbReference type="InterPro" id="IPR016187">
    <property type="entry name" value="CTDL_fold"/>
</dbReference>
<dbReference type="InParanoid" id="G4TP01"/>
<dbReference type="EMBL" id="CAFZ01000198">
    <property type="protein sequence ID" value="CCA73044.1"/>
    <property type="molecule type" value="Genomic_DNA"/>
</dbReference>
<dbReference type="SUPFAM" id="SSF56436">
    <property type="entry name" value="C-type lectin-like"/>
    <property type="match status" value="1"/>
</dbReference>
<dbReference type="Proteomes" id="UP000007148">
    <property type="component" value="Unassembled WGS sequence"/>
</dbReference>
<dbReference type="GO" id="GO:0032259">
    <property type="term" value="P:methylation"/>
    <property type="evidence" value="ECO:0007669"/>
    <property type="project" value="UniProtKB-KW"/>
</dbReference>
<feature type="domain" description="Histidine-specific methyltransferase SAM-dependent" evidence="8">
    <location>
        <begin position="250"/>
        <end position="436"/>
    </location>
</feature>
<dbReference type="InterPro" id="IPR042095">
    <property type="entry name" value="SUMF_sf"/>
</dbReference>
<keyword evidence="2" id="KW-0808">Transferase</keyword>
<dbReference type="Gene3D" id="3.90.1580.10">
    <property type="entry name" value="paralog of FGE (formylglycine-generating enzyme)"/>
    <property type="match status" value="1"/>
</dbReference>
<dbReference type="InterPro" id="IPR005532">
    <property type="entry name" value="SUMF_dom"/>
</dbReference>
<keyword evidence="4" id="KW-0408">Iron</keyword>
<dbReference type="FunCoup" id="G4TP01">
    <property type="interactions" value="9"/>
</dbReference>
<evidence type="ECO:0000259" key="7">
    <source>
        <dbReference type="Pfam" id="PF03781"/>
    </source>
</evidence>
<dbReference type="eggNOG" id="ENOG502QS9T">
    <property type="taxonomic scope" value="Eukaryota"/>
</dbReference>
<keyword evidence="3" id="KW-0560">Oxidoreductase</keyword>
<evidence type="ECO:0000256" key="4">
    <source>
        <dbReference type="ARBA" id="ARBA00023004"/>
    </source>
</evidence>
<feature type="domain" description="Histidine-specific methyltransferase SAM-dependent" evidence="8">
    <location>
        <begin position="19"/>
        <end position="167"/>
    </location>
</feature>
<comment type="pathway">
    <text evidence="5">Amino-acid biosynthesis; ergothioneine biosynthesis.</text>
</comment>
<feature type="domain" description="Sulfatase-modifying factor enzyme-like" evidence="7">
    <location>
        <begin position="690"/>
        <end position="902"/>
    </location>
</feature>
<dbReference type="InterPro" id="IPR051128">
    <property type="entry name" value="EgtD_Methyltrsf_superfamily"/>
</dbReference>
<evidence type="ECO:0000259" key="8">
    <source>
        <dbReference type="Pfam" id="PF10017"/>
    </source>
</evidence>
<dbReference type="STRING" id="1109443.G4TP01"/>
<dbReference type="InterPro" id="IPR019257">
    <property type="entry name" value="MeTrfase_dom"/>
</dbReference>
<evidence type="ECO:0000256" key="5">
    <source>
        <dbReference type="ARBA" id="ARBA00037882"/>
    </source>
</evidence>
<evidence type="ECO:0000256" key="6">
    <source>
        <dbReference type="SAM" id="MobiDB-lite"/>
    </source>
</evidence>
<dbReference type="Gene3D" id="3.40.50.150">
    <property type="entry name" value="Vaccinia Virus protein VP39"/>
    <property type="match status" value="1"/>
</dbReference>
<dbReference type="InterPro" id="IPR034660">
    <property type="entry name" value="DinB/YfiT-like"/>
</dbReference>
<dbReference type="Pfam" id="PF12867">
    <property type="entry name" value="DinB_2"/>
    <property type="match status" value="1"/>
</dbReference>
<proteinExistence type="predicted"/>
<dbReference type="SUPFAM" id="SSF109854">
    <property type="entry name" value="DinB/YfiT-like putative metalloenzymes"/>
    <property type="match status" value="1"/>
</dbReference>
<accession>G4TP01</accession>
<keyword evidence="1" id="KW-0489">Methyltransferase</keyword>
<dbReference type="Pfam" id="PF10017">
    <property type="entry name" value="Methyltransf_33"/>
    <property type="match status" value="2"/>
</dbReference>
<dbReference type="PANTHER" id="PTHR43397:SF1">
    <property type="entry name" value="ERGOTHIONEINE BIOSYNTHESIS PROTEIN 1"/>
    <property type="match status" value="1"/>
</dbReference>